<evidence type="ECO:0000313" key="12">
    <source>
        <dbReference type="EMBL" id="AXA35235.1"/>
    </source>
</evidence>
<feature type="binding site" evidence="9">
    <location>
        <begin position="201"/>
        <end position="202"/>
    </location>
    <ligand>
        <name>alpha-D-glucose 1-phosphate</name>
        <dbReference type="ChEBI" id="CHEBI:58601"/>
    </ligand>
</feature>
<dbReference type="KEGG" id="schv:BRCON_0458"/>
<evidence type="ECO:0000256" key="5">
    <source>
        <dbReference type="ARBA" id="ARBA00022741"/>
    </source>
</evidence>
<evidence type="ECO:0000256" key="3">
    <source>
        <dbReference type="ARBA" id="ARBA00022679"/>
    </source>
</evidence>
<keyword evidence="3 9" id="KW-0808">Transferase</keyword>
<evidence type="ECO:0000256" key="6">
    <source>
        <dbReference type="ARBA" id="ARBA00022840"/>
    </source>
</evidence>
<dbReference type="UniPathway" id="UPA00164"/>
<dbReference type="HAMAP" id="MF_00624">
    <property type="entry name" value="GlgC"/>
    <property type="match status" value="1"/>
</dbReference>
<dbReference type="SUPFAM" id="SSF53448">
    <property type="entry name" value="Nucleotide-diphospho-sugar transferases"/>
    <property type="match status" value="1"/>
</dbReference>
<dbReference type="InterPro" id="IPR011831">
    <property type="entry name" value="ADP-Glc_PPase"/>
</dbReference>
<dbReference type="InterPro" id="IPR056818">
    <property type="entry name" value="GlmU/GlgC-like_hexapep"/>
</dbReference>
<organism evidence="12 13">
    <name type="scientific">Sumerlaea chitinivorans</name>
    <dbReference type="NCBI Taxonomy" id="2250252"/>
    <lineage>
        <taxon>Bacteria</taxon>
        <taxon>Candidatus Sumerlaeota</taxon>
        <taxon>Candidatus Sumerlaeia</taxon>
        <taxon>Candidatus Sumerlaeales</taxon>
        <taxon>Candidatus Sumerlaeaceae</taxon>
        <taxon>Candidatus Sumerlaea</taxon>
    </lineage>
</organism>
<evidence type="ECO:0000259" key="11">
    <source>
        <dbReference type="Pfam" id="PF24894"/>
    </source>
</evidence>
<evidence type="ECO:0000256" key="9">
    <source>
        <dbReference type="HAMAP-Rule" id="MF_00624"/>
    </source>
</evidence>
<evidence type="ECO:0000256" key="2">
    <source>
        <dbReference type="ARBA" id="ARBA00022600"/>
    </source>
</evidence>
<dbReference type="PANTHER" id="PTHR43523">
    <property type="entry name" value="GLUCOSE-1-PHOSPHATE ADENYLYLTRANSFERASE-RELATED"/>
    <property type="match status" value="1"/>
</dbReference>
<dbReference type="InterPro" id="IPR005836">
    <property type="entry name" value="ADP_Glu_pyroP_CS"/>
</dbReference>
<comment type="similarity">
    <text evidence="1 9">Belongs to the bacterial/plant glucose-1-phosphate adenylyltransferase family.</text>
</comment>
<protein>
    <recommendedName>
        <fullName evidence="9">Glucose-1-phosphate adenylyltransferase</fullName>
        <ecNumber evidence="9">2.7.7.27</ecNumber>
    </recommendedName>
    <alternativeName>
        <fullName evidence="9">ADP-glucose pyrophosphorylase</fullName>
        <shortName evidence="9">ADPGlc PPase</shortName>
    </alternativeName>
    <alternativeName>
        <fullName evidence="9">ADP-glucose synthase</fullName>
    </alternativeName>
</protein>
<feature type="binding site" evidence="9">
    <location>
        <position position="186"/>
    </location>
    <ligand>
        <name>alpha-D-glucose 1-phosphate</name>
        <dbReference type="ChEBI" id="CHEBI:58601"/>
    </ligand>
</feature>
<evidence type="ECO:0000256" key="7">
    <source>
        <dbReference type="ARBA" id="ARBA00023056"/>
    </source>
</evidence>
<dbReference type="InterPro" id="IPR023049">
    <property type="entry name" value="GlgC_bac"/>
</dbReference>
<feature type="domain" description="Glucose-1-phosphate adenylyltransferase/Bifunctional protein GlmU-like C-terminal hexapeptide" evidence="11">
    <location>
        <begin position="314"/>
        <end position="405"/>
    </location>
</feature>
<feature type="binding site" evidence="9">
    <location>
        <position position="121"/>
    </location>
    <ligand>
        <name>alpha-D-glucose 1-phosphate</name>
        <dbReference type="ChEBI" id="CHEBI:58601"/>
    </ligand>
</feature>
<keyword evidence="2 9" id="KW-0321">Glycogen metabolism</keyword>
<dbReference type="AlphaFoldDB" id="A0A2Z4Y469"/>
<keyword evidence="4 9" id="KW-0548">Nucleotidyltransferase</keyword>
<comment type="catalytic activity">
    <reaction evidence="9">
        <text>alpha-D-glucose 1-phosphate + ATP + H(+) = ADP-alpha-D-glucose + diphosphate</text>
        <dbReference type="Rhea" id="RHEA:12120"/>
        <dbReference type="ChEBI" id="CHEBI:15378"/>
        <dbReference type="ChEBI" id="CHEBI:30616"/>
        <dbReference type="ChEBI" id="CHEBI:33019"/>
        <dbReference type="ChEBI" id="CHEBI:57498"/>
        <dbReference type="ChEBI" id="CHEBI:58601"/>
        <dbReference type="EC" id="2.7.7.27"/>
    </reaction>
</comment>
<comment type="subunit">
    <text evidence="9">Homotetramer.</text>
</comment>
<proteinExistence type="inferred from homology"/>
<dbReference type="InterPro" id="IPR029044">
    <property type="entry name" value="Nucleotide-diphossugar_trans"/>
</dbReference>
<accession>A0A2Z4Y469</accession>
<dbReference type="EC" id="2.7.7.27" evidence="9"/>
<dbReference type="GO" id="GO:0005524">
    <property type="term" value="F:ATP binding"/>
    <property type="evidence" value="ECO:0007669"/>
    <property type="project" value="UniProtKB-KW"/>
</dbReference>
<dbReference type="SUPFAM" id="SSF51161">
    <property type="entry name" value="Trimeric LpxA-like enzymes"/>
    <property type="match status" value="1"/>
</dbReference>
<dbReference type="Pfam" id="PF24894">
    <property type="entry name" value="Hexapep_GlmU"/>
    <property type="match status" value="1"/>
</dbReference>
<dbReference type="InterPro" id="IPR005835">
    <property type="entry name" value="NTP_transferase_dom"/>
</dbReference>
<comment type="pathway">
    <text evidence="9">Glycan biosynthesis; glycogen biosynthesis.</text>
</comment>
<keyword evidence="8 9" id="KW-0119">Carbohydrate metabolism</keyword>
<feature type="site" description="Could play a key role in the communication between the regulatory and the substrate sites" evidence="9">
    <location>
        <position position="120"/>
    </location>
</feature>
<keyword evidence="6 9" id="KW-0067">ATP-binding</keyword>
<dbReference type="CDD" id="cd02508">
    <property type="entry name" value="ADP_Glucose_PP"/>
    <property type="match status" value="1"/>
</dbReference>
<evidence type="ECO:0000256" key="1">
    <source>
        <dbReference type="ARBA" id="ARBA00010443"/>
    </source>
</evidence>
<evidence type="ECO:0000256" key="8">
    <source>
        <dbReference type="ARBA" id="ARBA00023277"/>
    </source>
</evidence>
<dbReference type="Proteomes" id="UP000262583">
    <property type="component" value="Chromosome"/>
</dbReference>
<dbReference type="PROSITE" id="PS00809">
    <property type="entry name" value="ADP_GLC_PYROPHOSPH_2"/>
    <property type="match status" value="1"/>
</dbReference>
<dbReference type="PANTHER" id="PTHR43523:SF2">
    <property type="entry name" value="GLUCOSE-1-PHOSPHATE ADENYLYLTRANSFERASE"/>
    <property type="match status" value="1"/>
</dbReference>
<dbReference type="Gene3D" id="2.160.10.10">
    <property type="entry name" value="Hexapeptide repeat proteins"/>
    <property type="match status" value="1"/>
</dbReference>
<dbReference type="Gene3D" id="3.90.550.10">
    <property type="entry name" value="Spore Coat Polysaccharide Biosynthesis Protein SpsA, Chain A"/>
    <property type="match status" value="1"/>
</dbReference>
<keyword evidence="5 9" id="KW-0547">Nucleotide-binding</keyword>
<dbReference type="EMBL" id="CP030759">
    <property type="protein sequence ID" value="AXA35235.1"/>
    <property type="molecule type" value="Genomic_DNA"/>
</dbReference>
<evidence type="ECO:0000313" key="13">
    <source>
        <dbReference type="Proteomes" id="UP000262583"/>
    </source>
</evidence>
<evidence type="ECO:0000259" key="10">
    <source>
        <dbReference type="Pfam" id="PF00483"/>
    </source>
</evidence>
<feature type="site" description="Could play a key role in the communication between the regulatory and the substrate sites" evidence="9">
    <location>
        <position position="81"/>
    </location>
</feature>
<dbReference type="InterPro" id="IPR011004">
    <property type="entry name" value="Trimer_LpxA-like_sf"/>
</dbReference>
<name>A0A2Z4Y469_SUMC1</name>
<evidence type="ECO:0000256" key="4">
    <source>
        <dbReference type="ARBA" id="ARBA00022695"/>
    </source>
</evidence>
<sequence length="454" mass="50641">MFLLAGICWRCSIIAETRTGTVKRMRVVAMLLAGGQGSRLSILSQHRAKPAVPFGGAYRIIDFTLSNVMHAEIPYIGILTQYKPYSLMEHFGNGEWWGFTGRGRNGRILPPATGEADSDWYAGTADAVWQNRNFLARFDPDYVLVLSGDHIYRMNYLELIEQHARTKADLTIAMQRVPWEETSRFGVAELTEDGRILRFQEKPKSNPVSNLASLGIYVFTTDVLLRRLREDAADDRSKHDFGMNVIPAMVAQDRVYAYEFSDYWRDVGTIESYWAANMESLDPSSGLDLSGWRLRTNYFDPRLANDLPARIASTAKVTNSYVARGCVVEGEVTNSILFAGVHVARDSVVRDSIIMNNSVVGPQCQLERVIVDKNCTIEPNCVIGVGENTPNREFPHLLDTGITVIGKNAVVPRGCRLGRNVLIFPETKATDYPASDLGSGVTIMPRGEKSEKCE</sequence>
<feature type="domain" description="Nucleotidyl transferase" evidence="10">
    <location>
        <begin position="29"/>
        <end position="280"/>
    </location>
</feature>
<keyword evidence="7 9" id="KW-0320">Glycogen biosynthesis</keyword>
<feature type="binding site" evidence="9">
    <location>
        <position position="213"/>
    </location>
    <ligand>
        <name>alpha-D-glucose 1-phosphate</name>
        <dbReference type="ChEBI" id="CHEBI:58601"/>
    </ligand>
</feature>
<dbReference type="Pfam" id="PF00483">
    <property type="entry name" value="NTP_transferase"/>
    <property type="match status" value="1"/>
</dbReference>
<reference evidence="12 13" key="1">
    <citation type="submission" date="2018-05" db="EMBL/GenBank/DDBJ databases">
        <title>A metagenomic window into the 2 km-deep terrestrial subsurface aquifer revealed taxonomically and functionally diverse microbial community comprising novel uncultured bacterial lineages.</title>
        <authorList>
            <person name="Kadnikov V.V."/>
            <person name="Mardanov A.V."/>
            <person name="Beletsky A.V."/>
            <person name="Banks D."/>
            <person name="Pimenov N.V."/>
            <person name="Frank Y.A."/>
            <person name="Karnachuk O.V."/>
            <person name="Ravin N.V."/>
        </authorList>
    </citation>
    <scope>NUCLEOTIDE SEQUENCE [LARGE SCALE GENOMIC DNA]</scope>
    <source>
        <strain evidence="12">BY</strain>
    </source>
</reference>
<dbReference type="GO" id="GO:0005978">
    <property type="term" value="P:glycogen biosynthetic process"/>
    <property type="evidence" value="ECO:0007669"/>
    <property type="project" value="UniProtKB-UniRule"/>
</dbReference>
<gene>
    <name evidence="9" type="primary">glgC</name>
    <name evidence="12" type="ORF">BRCON_0458</name>
</gene>
<dbReference type="GO" id="GO:0008878">
    <property type="term" value="F:glucose-1-phosphate adenylyltransferase activity"/>
    <property type="evidence" value="ECO:0007669"/>
    <property type="project" value="UniProtKB-UniRule"/>
</dbReference>
<comment type="function">
    <text evidence="9">Involved in the biosynthesis of ADP-glucose, a building block required for the elongation reactions to produce glycogen. Catalyzes the reaction between ATP and alpha-D-glucose 1-phosphate (G1P) to produce pyrophosphate and ADP-Glc.</text>
</comment>
<dbReference type="CDD" id="cd04651">
    <property type="entry name" value="LbH_G1P_AT_C"/>
    <property type="match status" value="1"/>
</dbReference>